<gene>
    <name evidence="1" type="ordered locus">Dtox_4204</name>
</gene>
<proteinExistence type="predicted"/>
<accession>C8VZC6</accession>
<dbReference type="AlphaFoldDB" id="C8VZC6"/>
<sequence>MSDNILEQLNGQESLTEMELYCIAKHTVELVKVVFHEEEDMRHVSCKTCKYADDCIEMYGCLGTFHHTINKLSQITGVNISLFKGFKI</sequence>
<reference evidence="1 2" key="1">
    <citation type="journal article" date="2009" name="Stand. Genomic Sci.">
        <title>Complete genome sequence of Desulfotomaculum acetoxidans type strain (5575).</title>
        <authorList>
            <person name="Spring S."/>
            <person name="Lapidus A."/>
            <person name="Schroder M."/>
            <person name="Gleim D."/>
            <person name="Sims D."/>
            <person name="Meincke L."/>
            <person name="Glavina Del Rio T."/>
            <person name="Tice H."/>
            <person name="Copeland A."/>
            <person name="Cheng J.F."/>
            <person name="Lucas S."/>
            <person name="Chen F."/>
            <person name="Nolan M."/>
            <person name="Bruce D."/>
            <person name="Goodwin L."/>
            <person name="Pitluck S."/>
            <person name="Ivanova N."/>
            <person name="Mavromatis K."/>
            <person name="Mikhailova N."/>
            <person name="Pati A."/>
            <person name="Chen A."/>
            <person name="Palaniappan K."/>
            <person name="Land M."/>
            <person name="Hauser L."/>
            <person name="Chang Y.J."/>
            <person name="Jeffries C.D."/>
            <person name="Chain P."/>
            <person name="Saunders E."/>
            <person name="Brettin T."/>
            <person name="Detter J.C."/>
            <person name="Goker M."/>
            <person name="Bristow J."/>
            <person name="Eisen J.A."/>
            <person name="Markowitz V."/>
            <person name="Hugenholtz P."/>
            <person name="Kyrpides N.C."/>
            <person name="Klenk H.P."/>
            <person name="Han C."/>
        </authorList>
    </citation>
    <scope>NUCLEOTIDE SEQUENCE [LARGE SCALE GENOMIC DNA]</scope>
    <source>
        <strain evidence="2">ATCC 49208 / DSM 771 / VKM B-1644</strain>
    </source>
</reference>
<keyword evidence="2" id="KW-1185">Reference proteome</keyword>
<evidence type="ECO:0000313" key="2">
    <source>
        <dbReference type="Proteomes" id="UP000002217"/>
    </source>
</evidence>
<dbReference type="Proteomes" id="UP000002217">
    <property type="component" value="Chromosome"/>
</dbReference>
<dbReference type="EMBL" id="CP001720">
    <property type="protein sequence ID" value="ACV64871.1"/>
    <property type="molecule type" value="Genomic_DNA"/>
</dbReference>
<evidence type="ECO:0000313" key="1">
    <source>
        <dbReference type="EMBL" id="ACV64871.1"/>
    </source>
</evidence>
<name>C8VZC6_DESAS</name>
<dbReference type="KEGG" id="dae:Dtox_4204"/>
<dbReference type="HOGENOM" id="CLU_2464013_0_0_9"/>
<protein>
    <submittedName>
        <fullName evidence="1">Uncharacterized protein</fullName>
    </submittedName>
</protein>
<organism evidence="1 2">
    <name type="scientific">Desulfofarcimen acetoxidans (strain ATCC 49208 / DSM 771 / KCTC 5769 / VKM B-1644 / 5575)</name>
    <name type="common">Desulfotomaculum acetoxidans</name>
    <dbReference type="NCBI Taxonomy" id="485916"/>
    <lineage>
        <taxon>Bacteria</taxon>
        <taxon>Bacillati</taxon>
        <taxon>Bacillota</taxon>
        <taxon>Clostridia</taxon>
        <taxon>Eubacteriales</taxon>
        <taxon>Peptococcaceae</taxon>
        <taxon>Desulfofarcimen</taxon>
    </lineage>
</organism>
<dbReference type="RefSeq" id="WP_015759541.1">
    <property type="nucleotide sequence ID" value="NC_013216.1"/>
</dbReference>